<dbReference type="GO" id="GO:0016788">
    <property type="term" value="F:hydrolase activity, acting on ester bonds"/>
    <property type="evidence" value="ECO:0007669"/>
    <property type="project" value="InterPro"/>
</dbReference>
<dbReference type="InterPro" id="IPR037460">
    <property type="entry name" value="SEST-like"/>
</dbReference>
<accession>A0A811LC00</accession>
<dbReference type="Gene3D" id="3.40.50.1110">
    <property type="entry name" value="SGNH hydrolase"/>
    <property type="match status" value="1"/>
</dbReference>
<dbReference type="EMBL" id="CAJFCW020000005">
    <property type="protein sequence ID" value="CAG9120102.1"/>
    <property type="molecule type" value="Genomic_DNA"/>
</dbReference>
<dbReference type="PANTHER" id="PTHR37981:SF1">
    <property type="entry name" value="SGNH HYDROLASE-TYPE ESTERASE DOMAIN-CONTAINING PROTEIN"/>
    <property type="match status" value="1"/>
</dbReference>
<dbReference type="PANTHER" id="PTHR37981">
    <property type="entry name" value="LIPASE 2"/>
    <property type="match status" value="1"/>
</dbReference>
<sequence length="333" mass="38227">MTPFFPSFVWYVLSSLHSWSYYPFRSYLLLPFRDIDISRTSTFAYNISDTKILDDFYTVTVSVCNKTEISPEVSFQYLFFDSYDTKVQSISTSECSYQWKAPFESQFKVTVRKFDAHIATHEYSKAFAVRNVWIVAVGDSFSSGEGNPEHTMEEIRSQHLPTSSLWLSTRCRRSTKSFAHKIFKKHKSTIPKDVVAHFTFLPCTGALVQGGTVSVMSQLKKVKLLKERLNRPPDLMTVTAGGNDIGYSQMLRRLLAGESNIHHNLNLKLMYLSSELDILYSAIYDIQPCQVIVPSYYDFSSSEKKRTDVNCEDLSRVSFKTLKQSQKNNPEKS</sequence>
<protein>
    <recommendedName>
        <fullName evidence="3">Lipase_GDSL domain-containing protein</fullName>
    </recommendedName>
</protein>
<dbReference type="AlphaFoldDB" id="A0A811LC00"/>
<evidence type="ECO:0000313" key="1">
    <source>
        <dbReference type="EMBL" id="CAD5224694.1"/>
    </source>
</evidence>
<dbReference type="InterPro" id="IPR036514">
    <property type="entry name" value="SGNH_hydro_sf"/>
</dbReference>
<proteinExistence type="predicted"/>
<evidence type="ECO:0008006" key="3">
    <source>
        <dbReference type="Google" id="ProtNLM"/>
    </source>
</evidence>
<keyword evidence="2" id="KW-1185">Reference proteome</keyword>
<comment type="caution">
    <text evidence="1">The sequence shown here is derived from an EMBL/GenBank/DDBJ whole genome shotgun (WGS) entry which is preliminary data.</text>
</comment>
<dbReference type="EMBL" id="CAJFDH010000005">
    <property type="protein sequence ID" value="CAD5224694.1"/>
    <property type="molecule type" value="Genomic_DNA"/>
</dbReference>
<dbReference type="SUPFAM" id="SSF52266">
    <property type="entry name" value="SGNH hydrolase"/>
    <property type="match status" value="1"/>
</dbReference>
<gene>
    <name evidence="1" type="ORF">BOKJ2_LOCUS11207</name>
</gene>
<dbReference type="Proteomes" id="UP000783686">
    <property type="component" value="Unassembled WGS sequence"/>
</dbReference>
<dbReference type="OrthoDB" id="21678at2759"/>
<reference evidence="1" key="1">
    <citation type="submission" date="2020-09" db="EMBL/GenBank/DDBJ databases">
        <authorList>
            <person name="Kikuchi T."/>
        </authorList>
    </citation>
    <scope>NUCLEOTIDE SEQUENCE</scope>
    <source>
        <strain evidence="1">SH1</strain>
    </source>
</reference>
<dbReference type="GO" id="GO:0006629">
    <property type="term" value="P:lipid metabolic process"/>
    <property type="evidence" value="ECO:0007669"/>
    <property type="project" value="TreeGrafter"/>
</dbReference>
<evidence type="ECO:0000313" key="2">
    <source>
        <dbReference type="Proteomes" id="UP000614601"/>
    </source>
</evidence>
<name>A0A811LC00_9BILA</name>
<dbReference type="Proteomes" id="UP000614601">
    <property type="component" value="Unassembled WGS sequence"/>
</dbReference>
<organism evidence="1 2">
    <name type="scientific">Bursaphelenchus okinawaensis</name>
    <dbReference type="NCBI Taxonomy" id="465554"/>
    <lineage>
        <taxon>Eukaryota</taxon>
        <taxon>Metazoa</taxon>
        <taxon>Ecdysozoa</taxon>
        <taxon>Nematoda</taxon>
        <taxon>Chromadorea</taxon>
        <taxon>Rhabditida</taxon>
        <taxon>Tylenchina</taxon>
        <taxon>Tylenchomorpha</taxon>
        <taxon>Aphelenchoidea</taxon>
        <taxon>Aphelenchoididae</taxon>
        <taxon>Bursaphelenchus</taxon>
    </lineage>
</organism>